<reference evidence="2 3" key="1">
    <citation type="submission" date="2024-11" db="EMBL/GenBank/DDBJ databases">
        <authorList>
            <person name="Lucas J.A."/>
        </authorList>
    </citation>
    <scope>NUCLEOTIDE SEQUENCE [LARGE SCALE GENOMIC DNA]</scope>
    <source>
        <strain evidence="2 3">Z 5.4</strain>
    </source>
</reference>
<gene>
    <name evidence="2" type="ORF">ACJEBI_22995</name>
</gene>
<protein>
    <submittedName>
        <fullName evidence="2">Uncharacterized protein</fullName>
    </submittedName>
</protein>
<feature type="compositionally biased region" description="Basic and acidic residues" evidence="1">
    <location>
        <begin position="1"/>
        <end position="10"/>
    </location>
</feature>
<sequence length="126" mass="15130">MEENGHKEKQNLNGEIDPFSRFLFGNRNHRETYEEDENNSDEQKEHLSFSHNRSNRIDNWLFGSRRTEQDGAPSNQNQIENSPNNVDFELLMETIHMFIETSNQYKPLFKNIPNFFNQFIEKFKTK</sequence>
<comment type="caution">
    <text evidence="2">The sequence shown here is derived from an EMBL/GenBank/DDBJ whole genome shotgun (WGS) entry which is preliminary data.</text>
</comment>
<keyword evidence="3" id="KW-1185">Reference proteome</keyword>
<feature type="region of interest" description="Disordered" evidence="1">
    <location>
        <begin position="1"/>
        <end position="83"/>
    </location>
</feature>
<evidence type="ECO:0000256" key="1">
    <source>
        <dbReference type="SAM" id="MobiDB-lite"/>
    </source>
</evidence>
<evidence type="ECO:0000313" key="3">
    <source>
        <dbReference type="Proteomes" id="UP001623041"/>
    </source>
</evidence>
<evidence type="ECO:0000313" key="2">
    <source>
        <dbReference type="EMBL" id="MFK9094326.1"/>
    </source>
</evidence>
<name>A0ABW8RQC0_9BACI</name>
<organism evidence="2 3">
    <name type="scientific">Bacillus salipaludis</name>
    <dbReference type="NCBI Taxonomy" id="2547811"/>
    <lineage>
        <taxon>Bacteria</taxon>
        <taxon>Bacillati</taxon>
        <taxon>Bacillota</taxon>
        <taxon>Bacilli</taxon>
        <taxon>Bacillales</taxon>
        <taxon>Bacillaceae</taxon>
        <taxon>Bacillus</taxon>
    </lineage>
</organism>
<accession>A0ABW8RQC0</accession>
<proteinExistence type="predicted"/>
<dbReference type="Proteomes" id="UP001623041">
    <property type="component" value="Unassembled WGS sequence"/>
</dbReference>
<dbReference type="EMBL" id="JBJHQH010000022">
    <property type="protein sequence ID" value="MFK9094326.1"/>
    <property type="molecule type" value="Genomic_DNA"/>
</dbReference>
<dbReference type="RefSeq" id="WP_406582800.1">
    <property type="nucleotide sequence ID" value="NZ_JBJHQH010000022.1"/>
</dbReference>
<feature type="compositionally biased region" description="Polar residues" evidence="1">
    <location>
        <begin position="72"/>
        <end position="83"/>
    </location>
</feature>